<dbReference type="Gene3D" id="2.40.110.10">
    <property type="entry name" value="Butyryl-CoA Dehydrogenase, subunit A, domain 2"/>
    <property type="match status" value="1"/>
</dbReference>
<dbReference type="FunFam" id="1.10.540.10:FF:000001">
    <property type="entry name" value="Very long-chain-specific acyl-CoA dehydrogenase, mitochondrial"/>
    <property type="match status" value="1"/>
</dbReference>
<comment type="catalytic activity">
    <reaction evidence="11">
        <text>octadecanoyl-CoA + oxidized [electron-transfer flavoprotein] + H(+) = (2E)-octadecenoyl-CoA + reduced [electron-transfer flavoprotein]</text>
        <dbReference type="Rhea" id="RHEA:47240"/>
        <dbReference type="Rhea" id="RHEA-COMP:10685"/>
        <dbReference type="Rhea" id="RHEA-COMP:10686"/>
        <dbReference type="ChEBI" id="CHEBI:15378"/>
        <dbReference type="ChEBI" id="CHEBI:57394"/>
        <dbReference type="ChEBI" id="CHEBI:57692"/>
        <dbReference type="ChEBI" id="CHEBI:58307"/>
        <dbReference type="ChEBI" id="CHEBI:71412"/>
    </reaction>
    <physiologicalReaction direction="left-to-right" evidence="11">
        <dbReference type="Rhea" id="RHEA:47241"/>
    </physiologicalReaction>
</comment>
<dbReference type="GO" id="GO:0016020">
    <property type="term" value="C:membrane"/>
    <property type="evidence" value="ECO:0007669"/>
    <property type="project" value="UniProtKB-SubCell"/>
</dbReference>
<keyword evidence="8 12" id="KW-0560">Oxidoreductase</keyword>
<dbReference type="InterPro" id="IPR036250">
    <property type="entry name" value="AcylCo_DH-like_C"/>
</dbReference>
<evidence type="ECO:0000259" key="14">
    <source>
        <dbReference type="Pfam" id="PF02770"/>
    </source>
</evidence>
<dbReference type="GO" id="GO:0050660">
    <property type="term" value="F:flavin adenine dinucleotide binding"/>
    <property type="evidence" value="ECO:0007669"/>
    <property type="project" value="InterPro"/>
</dbReference>
<evidence type="ECO:0000256" key="7">
    <source>
        <dbReference type="ARBA" id="ARBA00022946"/>
    </source>
</evidence>
<dbReference type="Gene3D" id="1.10.540.10">
    <property type="entry name" value="Acyl-CoA dehydrogenase/oxidase, N-terminal domain"/>
    <property type="match status" value="1"/>
</dbReference>
<evidence type="ECO:0000256" key="8">
    <source>
        <dbReference type="ARBA" id="ARBA00023002"/>
    </source>
</evidence>
<dbReference type="Pfam" id="PF02771">
    <property type="entry name" value="Acyl-CoA_dh_N"/>
    <property type="match status" value="1"/>
</dbReference>
<dbReference type="FunFam" id="2.40.110.10:FF:000002">
    <property type="entry name" value="Acyl-CoA dehydrogenase fadE12"/>
    <property type="match status" value="1"/>
</dbReference>
<comment type="subcellular location">
    <subcellularLocation>
        <location evidence="2">Membrane</location>
        <topology evidence="2">Peripheral membrane protein</topology>
    </subcellularLocation>
</comment>
<dbReference type="InterPro" id="IPR009100">
    <property type="entry name" value="AcylCoA_DH/oxidase_NM_dom_sf"/>
</dbReference>
<keyword evidence="7" id="KW-0809">Transit peptide</keyword>
<accession>A0A1U7CVP8</accession>
<dbReference type="AlphaFoldDB" id="A0A1U7CVP8"/>
<dbReference type="Proteomes" id="UP000186309">
    <property type="component" value="Chromosome"/>
</dbReference>
<evidence type="ECO:0000256" key="2">
    <source>
        <dbReference type="ARBA" id="ARBA00004170"/>
    </source>
</evidence>
<keyword evidence="4" id="KW-0597">Phosphoprotein</keyword>
<evidence type="ECO:0000259" key="16">
    <source>
        <dbReference type="Pfam" id="PF21343"/>
    </source>
</evidence>
<dbReference type="PANTHER" id="PTHR43884:SF9">
    <property type="entry name" value="COMPLEX I ASSEMBLY FACTOR ACAD9, MITOCHONDRIAL"/>
    <property type="match status" value="1"/>
</dbReference>
<evidence type="ECO:0000259" key="15">
    <source>
        <dbReference type="Pfam" id="PF02771"/>
    </source>
</evidence>
<evidence type="ECO:0000313" key="17">
    <source>
        <dbReference type="EMBL" id="APW63005.1"/>
    </source>
</evidence>
<evidence type="ECO:0000256" key="1">
    <source>
        <dbReference type="ARBA" id="ARBA00001974"/>
    </source>
</evidence>
<dbReference type="KEGG" id="pbor:BSF38_04563"/>
<dbReference type="GO" id="GO:0006631">
    <property type="term" value="P:fatty acid metabolic process"/>
    <property type="evidence" value="ECO:0007669"/>
    <property type="project" value="UniProtKB-ARBA"/>
</dbReference>
<evidence type="ECO:0000256" key="3">
    <source>
        <dbReference type="ARBA" id="ARBA00009347"/>
    </source>
</evidence>
<dbReference type="SUPFAM" id="SSF56645">
    <property type="entry name" value="Acyl-CoA dehydrogenase NM domain-like"/>
    <property type="match status" value="1"/>
</dbReference>
<keyword evidence="18" id="KW-1185">Reference proteome</keyword>
<evidence type="ECO:0000256" key="10">
    <source>
        <dbReference type="ARBA" id="ARBA00049140"/>
    </source>
</evidence>
<comment type="cofactor">
    <cofactor evidence="1 12">
        <name>FAD</name>
        <dbReference type="ChEBI" id="CHEBI:57692"/>
    </cofactor>
</comment>
<dbReference type="InterPro" id="IPR006089">
    <property type="entry name" value="Acyl-CoA_DH_CS"/>
</dbReference>
<dbReference type="Pfam" id="PF02770">
    <property type="entry name" value="Acyl-CoA_dh_M"/>
    <property type="match status" value="1"/>
</dbReference>
<comment type="similarity">
    <text evidence="3 12">Belongs to the acyl-CoA dehydrogenase family.</text>
</comment>
<dbReference type="PROSITE" id="PS00073">
    <property type="entry name" value="ACYL_COA_DH_2"/>
    <property type="match status" value="1"/>
</dbReference>
<dbReference type="STRING" id="1387353.BSF38_04563"/>
<dbReference type="GO" id="GO:0003995">
    <property type="term" value="F:acyl-CoA dehydrogenase activity"/>
    <property type="evidence" value="ECO:0007669"/>
    <property type="project" value="InterPro"/>
</dbReference>
<evidence type="ECO:0000259" key="13">
    <source>
        <dbReference type="Pfam" id="PF00441"/>
    </source>
</evidence>
<feature type="domain" description="Acyl-CoA dehydrogenase/oxidase N-terminal" evidence="15">
    <location>
        <begin position="69"/>
        <end position="174"/>
    </location>
</feature>
<dbReference type="InterPro" id="IPR013786">
    <property type="entry name" value="AcylCoA_DH/ox_N"/>
</dbReference>
<feature type="domain" description="ACAD9/ACADV-like C-terminal" evidence="16">
    <location>
        <begin position="486"/>
        <end position="591"/>
    </location>
</feature>
<dbReference type="InterPro" id="IPR006091">
    <property type="entry name" value="Acyl-CoA_Oxase/DH_mid-dom"/>
</dbReference>
<protein>
    <submittedName>
        <fullName evidence="17">Putative acyl-CoA dehydrogenase FadE10</fullName>
        <ecNumber evidence="17">1.3.-.-</ecNumber>
    </submittedName>
</protein>
<evidence type="ECO:0000256" key="6">
    <source>
        <dbReference type="ARBA" id="ARBA00022827"/>
    </source>
</evidence>
<name>A0A1U7CVP8_9BACT</name>
<comment type="catalytic activity">
    <reaction evidence="10">
        <text>eicosanoyl-CoA + oxidized [electron-transfer flavoprotein] + H(+) = (2E)-eicosenoyl-CoA + reduced [electron-transfer flavoprotein]</text>
        <dbReference type="Rhea" id="RHEA:47236"/>
        <dbReference type="Rhea" id="RHEA-COMP:10685"/>
        <dbReference type="Rhea" id="RHEA-COMP:10686"/>
        <dbReference type="ChEBI" id="CHEBI:15378"/>
        <dbReference type="ChEBI" id="CHEBI:57380"/>
        <dbReference type="ChEBI" id="CHEBI:57692"/>
        <dbReference type="ChEBI" id="CHEBI:58307"/>
        <dbReference type="ChEBI" id="CHEBI:74691"/>
    </reaction>
    <physiologicalReaction direction="left-to-right" evidence="10">
        <dbReference type="Rhea" id="RHEA:47237"/>
    </physiologicalReaction>
</comment>
<dbReference type="RefSeq" id="WP_076349420.1">
    <property type="nucleotide sequence ID" value="NZ_CP019082.1"/>
</dbReference>
<keyword evidence="9" id="KW-0472">Membrane</keyword>
<reference evidence="18" key="1">
    <citation type="submission" date="2016-12" db="EMBL/GenBank/DDBJ databases">
        <title>Comparative genomics of four Isosphaeraceae planctomycetes: a common pool of plasmids and glycoside hydrolase genes.</title>
        <authorList>
            <person name="Ivanova A."/>
        </authorList>
    </citation>
    <scope>NUCLEOTIDE SEQUENCE [LARGE SCALE GENOMIC DNA]</scope>
    <source>
        <strain evidence="18">PX4</strain>
    </source>
</reference>
<feature type="domain" description="Acyl-CoA oxidase/dehydrogenase middle" evidence="14">
    <location>
        <begin position="178"/>
        <end position="276"/>
    </location>
</feature>
<dbReference type="InterPro" id="IPR049448">
    <property type="entry name" value="ACAD9/ACADV-like_C"/>
</dbReference>
<dbReference type="InterPro" id="IPR046373">
    <property type="entry name" value="Acyl-CoA_Oxase/DH_mid-dom_sf"/>
</dbReference>
<dbReference type="OrthoDB" id="9802447at2"/>
<dbReference type="InterPro" id="IPR009075">
    <property type="entry name" value="AcylCo_DH/oxidase_C"/>
</dbReference>
<evidence type="ECO:0000256" key="9">
    <source>
        <dbReference type="ARBA" id="ARBA00023136"/>
    </source>
</evidence>
<evidence type="ECO:0000256" key="4">
    <source>
        <dbReference type="ARBA" id="ARBA00022553"/>
    </source>
</evidence>
<feature type="domain" description="Acyl-CoA dehydrogenase/oxidase C-terminal" evidence="13">
    <location>
        <begin position="289"/>
        <end position="435"/>
    </location>
</feature>
<evidence type="ECO:0000313" key="18">
    <source>
        <dbReference type="Proteomes" id="UP000186309"/>
    </source>
</evidence>
<gene>
    <name evidence="17" type="ORF">BSF38_04563</name>
</gene>
<sequence>MSIDAPEPTTQVSAADALRAKQIRQAEELTESAPGHGGFARALFRGEFHGASLFPYPALSATDRAEVDKAVAAVRAFADARIDAAAIDREADIPRSVVHGLAELGVLGMTAPVEFGGRGFSQQGYCRIMEVIGGHCASTAVFINAHHSIGIRALILFGTTEQKAKWLPALTSGDKLAAFALTEEQAGSDASNVQTTAVPSADGKTYILNGTKRYITNGAIADVLTVMARTPDPKGGDSKITAFLVTPDMPGFEVVEARMGKCGIRGTATAKLAFHDMPVPAANILGPVGKGLKVGLTVLDFGRTTFGASCTGLAKFCLDAAVRHAKERRQFGRPLADLELVRKKLAYLAAVAYAMEATTYETAALIDRGGEDYMLETAILKVFSTDALWQGVYETLQVYGGQGYFTDEPYERLMRDARINTIGEGANEVLLSFIALVGMRDVAEGLKVTLEGLKKPSRFLPTFWSFASQHVKHMVKTPDVPVVTPMLRPAAQGLARRVSVFGRVVERVLITHRESVLDRQLILERIADAAIALTTSACTLARIDSALSLHAARDDERAAAELYLRMAGKRFDDALRGIHKNHDRETLEAARTVLRR</sequence>
<dbReference type="Pfam" id="PF00441">
    <property type="entry name" value="Acyl-CoA_dh_1"/>
    <property type="match status" value="1"/>
</dbReference>
<dbReference type="Pfam" id="PF21343">
    <property type="entry name" value="ACAD9-ACADV_C"/>
    <property type="match status" value="1"/>
</dbReference>
<dbReference type="SUPFAM" id="SSF47203">
    <property type="entry name" value="Acyl-CoA dehydrogenase C-terminal domain-like"/>
    <property type="match status" value="1"/>
</dbReference>
<organism evidence="17 18">
    <name type="scientific">Paludisphaera borealis</name>
    <dbReference type="NCBI Taxonomy" id="1387353"/>
    <lineage>
        <taxon>Bacteria</taxon>
        <taxon>Pseudomonadati</taxon>
        <taxon>Planctomycetota</taxon>
        <taxon>Planctomycetia</taxon>
        <taxon>Isosphaerales</taxon>
        <taxon>Isosphaeraceae</taxon>
        <taxon>Paludisphaera</taxon>
    </lineage>
</organism>
<keyword evidence="6 12" id="KW-0274">FAD</keyword>
<proteinExistence type="inferred from homology"/>
<evidence type="ECO:0000256" key="11">
    <source>
        <dbReference type="ARBA" id="ARBA00049224"/>
    </source>
</evidence>
<dbReference type="EC" id="1.3.-.-" evidence="17"/>
<evidence type="ECO:0000256" key="12">
    <source>
        <dbReference type="RuleBase" id="RU362125"/>
    </source>
</evidence>
<dbReference type="PANTHER" id="PTHR43884">
    <property type="entry name" value="ACYL-COA DEHYDROGENASE"/>
    <property type="match status" value="1"/>
</dbReference>
<keyword evidence="5 12" id="KW-0285">Flavoprotein</keyword>
<dbReference type="InterPro" id="IPR037069">
    <property type="entry name" value="AcylCoA_DH/ox_N_sf"/>
</dbReference>
<dbReference type="Gene3D" id="1.20.140.10">
    <property type="entry name" value="Butyryl-CoA Dehydrogenase, subunit A, domain 3"/>
    <property type="match status" value="2"/>
</dbReference>
<evidence type="ECO:0000256" key="5">
    <source>
        <dbReference type="ARBA" id="ARBA00022630"/>
    </source>
</evidence>
<dbReference type="EMBL" id="CP019082">
    <property type="protein sequence ID" value="APW63005.1"/>
    <property type="molecule type" value="Genomic_DNA"/>
</dbReference>